<comment type="caution">
    <text evidence="1">The sequence shown here is derived from an EMBL/GenBank/DDBJ whole genome shotgun (WGS) entry which is preliminary data.</text>
</comment>
<gene>
    <name evidence="1" type="ORF">PSU93_09290</name>
</gene>
<reference evidence="1" key="1">
    <citation type="submission" date="2023-01" db="EMBL/GenBank/DDBJ databases">
        <title>Biogeochemical cycle of methane in antarctic sediments.</title>
        <authorList>
            <person name="Roldan D.M."/>
            <person name="Menes R.J."/>
        </authorList>
    </citation>
    <scope>NUCLEOTIDE SEQUENCE [LARGE SCALE GENOMIC DNA]</scope>
    <source>
        <strain evidence="1">K-2018 MAG008</strain>
    </source>
</reference>
<dbReference type="AlphaFoldDB" id="A0AA43Q449"/>
<dbReference type="EMBL" id="JAQSDF010000027">
    <property type="protein sequence ID" value="MDI1231329.1"/>
    <property type="molecule type" value="Genomic_DNA"/>
</dbReference>
<keyword evidence="2" id="KW-1185">Reference proteome</keyword>
<evidence type="ECO:0000313" key="2">
    <source>
        <dbReference type="Proteomes" id="UP001160519"/>
    </source>
</evidence>
<organism evidence="1 2">
    <name type="scientific">Candidatus Methylobacter titanis</name>
    <dbReference type="NCBI Taxonomy" id="3053457"/>
    <lineage>
        <taxon>Bacteria</taxon>
        <taxon>Pseudomonadati</taxon>
        <taxon>Pseudomonadota</taxon>
        <taxon>Gammaproteobacteria</taxon>
        <taxon>Methylococcales</taxon>
        <taxon>Methylococcaceae</taxon>
        <taxon>Methylobacter</taxon>
    </lineage>
</organism>
<sequence length="352" mass="37815">MRAIPPVTITDARLLSSTVPEIASAPYNGATTYALNVAASVAGALGAITEYRSLQAANSGHSPATSPTWWQRVGDTYQVYSSGATYAVGERVIDTVNHRVFESTGAGNLGNALTNTVYWFKVGATNRWAMFDLKTRQRTISPIPITVVLSAGVRCDSFGLGHIRANAVDIAVSSTGTEVYSLAADLNTREVSDAYDYCFKPFATKPAIVRFDMPPYTNAEISITVTASEGNAEVGACSIGAHAYLGDVEYNADDDAKNYSTVERNFDGTVGEMIPRFSIPSGAMTLWVDKSAVNSIRNLRADLNAVALFWSGIDDDSDGYFDALLKIGFYTQFKFNLDAPGKAQLTLAVEEV</sequence>
<name>A0AA43Q449_9GAMM</name>
<protein>
    <submittedName>
        <fullName evidence="1">Uncharacterized protein</fullName>
    </submittedName>
</protein>
<proteinExistence type="predicted"/>
<accession>A0AA43Q449</accession>
<evidence type="ECO:0000313" key="1">
    <source>
        <dbReference type="EMBL" id="MDI1231329.1"/>
    </source>
</evidence>
<dbReference type="Proteomes" id="UP001160519">
    <property type="component" value="Unassembled WGS sequence"/>
</dbReference>